<dbReference type="AlphaFoldDB" id="A0A8S9XLS2"/>
<reference evidence="1" key="1">
    <citation type="journal article" date="2021" name="Mol. Ecol. Resour.">
        <title>Apolygus lucorum genome provides insights into omnivorousness and mesophyll feeding.</title>
        <authorList>
            <person name="Liu Y."/>
            <person name="Liu H."/>
            <person name="Wang H."/>
            <person name="Huang T."/>
            <person name="Liu B."/>
            <person name="Yang B."/>
            <person name="Yin L."/>
            <person name="Li B."/>
            <person name="Zhang Y."/>
            <person name="Zhang S."/>
            <person name="Jiang F."/>
            <person name="Zhang X."/>
            <person name="Ren Y."/>
            <person name="Wang B."/>
            <person name="Wang S."/>
            <person name="Lu Y."/>
            <person name="Wu K."/>
            <person name="Fan W."/>
            <person name="Wang G."/>
        </authorList>
    </citation>
    <scope>NUCLEOTIDE SEQUENCE</scope>
    <source>
        <strain evidence="1">12Hb</strain>
    </source>
</reference>
<dbReference type="OrthoDB" id="10031887at2759"/>
<protein>
    <submittedName>
        <fullName evidence="1">Uncharacterized protein</fullName>
    </submittedName>
</protein>
<organism evidence="1 2">
    <name type="scientific">Apolygus lucorum</name>
    <name type="common">Small green plant bug</name>
    <name type="synonym">Lygocoris lucorum</name>
    <dbReference type="NCBI Taxonomy" id="248454"/>
    <lineage>
        <taxon>Eukaryota</taxon>
        <taxon>Metazoa</taxon>
        <taxon>Ecdysozoa</taxon>
        <taxon>Arthropoda</taxon>
        <taxon>Hexapoda</taxon>
        <taxon>Insecta</taxon>
        <taxon>Pterygota</taxon>
        <taxon>Neoptera</taxon>
        <taxon>Paraneoptera</taxon>
        <taxon>Hemiptera</taxon>
        <taxon>Heteroptera</taxon>
        <taxon>Panheteroptera</taxon>
        <taxon>Cimicomorpha</taxon>
        <taxon>Miridae</taxon>
        <taxon>Mirini</taxon>
        <taxon>Apolygus</taxon>
    </lineage>
</organism>
<name>A0A8S9XLS2_APOLU</name>
<comment type="caution">
    <text evidence="1">The sequence shown here is derived from an EMBL/GenBank/DDBJ whole genome shotgun (WGS) entry which is preliminary data.</text>
</comment>
<evidence type="ECO:0000313" key="1">
    <source>
        <dbReference type="EMBL" id="KAF6209579.1"/>
    </source>
</evidence>
<accession>A0A8S9XLS2</accession>
<proteinExistence type="predicted"/>
<gene>
    <name evidence="1" type="ORF">GE061_015327</name>
</gene>
<evidence type="ECO:0000313" key="2">
    <source>
        <dbReference type="Proteomes" id="UP000466442"/>
    </source>
</evidence>
<sequence length="242" mass="27114">MFMGCAIYIYGIFIMKAILLEEPGIPTTWTYEVRFVNALDKDITLKPVDSIHHSAVVEANSVKVMTYVRPYFGAPIKSILQIQLKSSYDYVIGISIEQESCVTYIITDFMEIRRVPGVDPIFEGPPGTNDPTMTRVYFANFDTELAMRLVLTYHRSKVVSDGRVDQSEMEIVVLAGKRHVFCIFPGFYFVSTGAGIMSHFVNLEIVVPEAFIVGATEYHVVLGGTINLVCVIEKVSICMTLK</sequence>
<dbReference type="Proteomes" id="UP000466442">
    <property type="component" value="Unassembled WGS sequence"/>
</dbReference>
<keyword evidence="2" id="KW-1185">Reference proteome</keyword>
<dbReference type="EMBL" id="WIXP02000006">
    <property type="protein sequence ID" value="KAF6209579.1"/>
    <property type="molecule type" value="Genomic_DNA"/>
</dbReference>